<evidence type="ECO:0000256" key="1">
    <source>
        <dbReference type="ARBA" id="ARBA00004123"/>
    </source>
</evidence>
<feature type="domain" description="C2H2-type" evidence="13">
    <location>
        <begin position="512"/>
        <end position="539"/>
    </location>
</feature>
<dbReference type="Proteomes" id="UP000265120">
    <property type="component" value="Chromosome 5"/>
</dbReference>
<dbReference type="PROSITE" id="PS50157">
    <property type="entry name" value="ZINC_FINGER_C2H2_2"/>
    <property type="match status" value="2"/>
</dbReference>
<evidence type="ECO:0000256" key="10">
    <source>
        <dbReference type="PROSITE-ProRule" id="PRU00042"/>
    </source>
</evidence>
<comment type="subcellular location">
    <subcellularLocation>
        <location evidence="1">Nucleus</location>
    </subcellularLocation>
</comment>
<dbReference type="InterPro" id="IPR011333">
    <property type="entry name" value="SKP1/BTB/POZ_sf"/>
</dbReference>
<keyword evidence="2" id="KW-0479">Metal-binding</keyword>
<feature type="domain" description="BTB" evidence="12">
    <location>
        <begin position="31"/>
        <end position="98"/>
    </location>
</feature>
<dbReference type="OrthoDB" id="3437960at2759"/>
<evidence type="ECO:0000256" key="7">
    <source>
        <dbReference type="ARBA" id="ARBA00023125"/>
    </source>
</evidence>
<keyword evidence="8" id="KW-0804">Transcription</keyword>
<dbReference type="RefSeq" id="XP_024911512.1">
    <property type="nucleotide sequence ID" value="XM_025055744.1"/>
</dbReference>
<proteinExistence type="predicted"/>
<dbReference type="GO" id="GO:0008270">
    <property type="term" value="F:zinc ion binding"/>
    <property type="evidence" value="ECO:0007669"/>
    <property type="project" value="UniProtKB-KW"/>
</dbReference>
<keyword evidence="3" id="KW-0677">Repeat</keyword>
<dbReference type="PROSITE" id="PS50097">
    <property type="entry name" value="BTB"/>
    <property type="match status" value="1"/>
</dbReference>
<dbReference type="Pfam" id="PF00651">
    <property type="entry name" value="BTB"/>
    <property type="match status" value="1"/>
</dbReference>
<dbReference type="PROSITE" id="PS00028">
    <property type="entry name" value="ZINC_FINGER_C2H2_1"/>
    <property type="match status" value="2"/>
</dbReference>
<evidence type="ECO:0000313" key="14">
    <source>
        <dbReference type="Ensembl" id="ENSCSEP00000013266.1"/>
    </source>
</evidence>
<sequence>METSGCSLVNNNHTATLWTSLNHQRQQSHFCDCVLRLGHSPAQLYPVHRCVLAACSPVLAWILSSSSVLVDLQALFLPASVLVLVIDYIYTGTLSYSQTREHYYSLLAAAHYLQMTELQEALRTWQEANDVNVNSQSETDFSPESVKRTERFSDGEGGGPSGTVDSWVGGREHNEPGVVHQTSTRDTELLMDLPHPSGAVTPPWRQRSTDEELNNRSHSLTPPSSPPHYRGAVTVIRHSGGPQHAEPGLEQNVQDSSRDEPCFSSSTKGHCAGDGTDLDQQLSGCDDDMVHNPAAPESSGLVNATHTAVYQRFDVKRADTETRQHPDHRGVDRSYFGYVHYHCLSKEDTHFKPSCMVDSSPSSDEEQTGTFTGSGSTAHWPALAVVPSREVLMLDIGTSQSAELFTSHQHRRKDVGETEIPLEENCSGTDERKEKFKDGAVTFAKVKQTSERVPVAAGSNQGQTTVGITCGGGSSGGVSHPDPQRVLAEVPDSGPVPDVGSKNPPSAALHLFQCSLCERSFSQRGSLNRHLRRHLGLRPFSCPCCPMTFSRQYRVTEHMRVHQRCGQGNHLLKPPTSSV</sequence>
<dbReference type="SUPFAM" id="SSF57667">
    <property type="entry name" value="beta-beta-alpha zinc fingers"/>
    <property type="match status" value="1"/>
</dbReference>
<feature type="region of interest" description="Disordered" evidence="11">
    <location>
        <begin position="133"/>
        <end position="275"/>
    </location>
</feature>
<feature type="compositionally biased region" description="Polar residues" evidence="11">
    <location>
        <begin position="357"/>
        <end position="375"/>
    </location>
</feature>
<keyword evidence="5" id="KW-0862">Zinc</keyword>
<dbReference type="OMA" id="GQLYPAH"/>
<dbReference type="SUPFAM" id="SSF54695">
    <property type="entry name" value="POZ domain"/>
    <property type="match status" value="1"/>
</dbReference>
<dbReference type="Ensembl" id="ENSCSET00000013425.1">
    <property type="protein sequence ID" value="ENSCSEP00000013266.1"/>
    <property type="gene ID" value="ENSCSEG00000008566.1"/>
</dbReference>
<evidence type="ECO:0000256" key="9">
    <source>
        <dbReference type="ARBA" id="ARBA00023242"/>
    </source>
</evidence>
<dbReference type="GO" id="GO:0005634">
    <property type="term" value="C:nucleus"/>
    <property type="evidence" value="ECO:0007669"/>
    <property type="project" value="UniProtKB-SubCell"/>
</dbReference>
<keyword evidence="15" id="KW-1185">Reference proteome</keyword>
<dbReference type="InterPro" id="IPR013087">
    <property type="entry name" value="Znf_C2H2_type"/>
</dbReference>
<dbReference type="InterPro" id="IPR050457">
    <property type="entry name" value="ZnFinger_BTB_dom_contain"/>
</dbReference>
<reference evidence="14" key="3">
    <citation type="submission" date="2025-09" db="UniProtKB">
        <authorList>
            <consortium name="Ensembl"/>
        </authorList>
    </citation>
    <scope>IDENTIFICATION</scope>
</reference>
<evidence type="ECO:0000259" key="13">
    <source>
        <dbReference type="PROSITE" id="PS50157"/>
    </source>
</evidence>
<dbReference type="Gene3D" id="3.30.710.10">
    <property type="entry name" value="Potassium Channel Kv1.1, Chain A"/>
    <property type="match status" value="1"/>
</dbReference>
<dbReference type="GeneTree" id="ENSGT00990000204590"/>
<dbReference type="InParanoid" id="A0A3P8VJ22"/>
<dbReference type="GeneID" id="112487045"/>
<evidence type="ECO:0000256" key="5">
    <source>
        <dbReference type="ARBA" id="ARBA00022833"/>
    </source>
</evidence>
<feature type="region of interest" description="Disordered" evidence="11">
    <location>
        <begin position="356"/>
        <end position="375"/>
    </location>
</feature>
<dbReference type="FunFam" id="3.30.160.60:FF:000446">
    <property type="entry name" value="Zinc finger protein"/>
    <property type="match status" value="1"/>
</dbReference>
<keyword evidence="4 10" id="KW-0863">Zinc-finger</keyword>
<evidence type="ECO:0000256" key="3">
    <source>
        <dbReference type="ARBA" id="ARBA00022737"/>
    </source>
</evidence>
<protein>
    <submittedName>
        <fullName evidence="14">Uncharacterized LOC112487045</fullName>
    </submittedName>
</protein>
<dbReference type="InterPro" id="IPR000210">
    <property type="entry name" value="BTB/POZ_dom"/>
</dbReference>
<name>A0A3P8VJ22_CYNSE</name>
<organism evidence="14 15">
    <name type="scientific">Cynoglossus semilaevis</name>
    <name type="common">Tongue sole</name>
    <dbReference type="NCBI Taxonomy" id="244447"/>
    <lineage>
        <taxon>Eukaryota</taxon>
        <taxon>Metazoa</taxon>
        <taxon>Chordata</taxon>
        <taxon>Craniata</taxon>
        <taxon>Vertebrata</taxon>
        <taxon>Euteleostomi</taxon>
        <taxon>Actinopterygii</taxon>
        <taxon>Neopterygii</taxon>
        <taxon>Teleostei</taxon>
        <taxon>Neoteleostei</taxon>
        <taxon>Acanthomorphata</taxon>
        <taxon>Carangaria</taxon>
        <taxon>Pleuronectiformes</taxon>
        <taxon>Pleuronectoidei</taxon>
        <taxon>Cynoglossidae</taxon>
        <taxon>Cynoglossinae</taxon>
        <taxon>Cynoglossus</taxon>
    </lineage>
</organism>
<feature type="compositionally biased region" description="Basic and acidic residues" evidence="11">
    <location>
        <begin position="145"/>
        <end position="154"/>
    </location>
</feature>
<evidence type="ECO:0000256" key="11">
    <source>
        <dbReference type="SAM" id="MobiDB-lite"/>
    </source>
</evidence>
<dbReference type="Pfam" id="PF00096">
    <property type="entry name" value="zf-C2H2"/>
    <property type="match status" value="1"/>
</dbReference>
<dbReference type="STRING" id="244447.ENSCSEP00000013266"/>
<dbReference type="PANTHER" id="PTHR46105">
    <property type="entry name" value="AGAP004733-PA"/>
    <property type="match status" value="1"/>
</dbReference>
<reference evidence="14" key="2">
    <citation type="submission" date="2025-08" db="UniProtKB">
        <authorList>
            <consortium name="Ensembl"/>
        </authorList>
    </citation>
    <scope>IDENTIFICATION</scope>
</reference>
<dbReference type="InterPro" id="IPR036236">
    <property type="entry name" value="Znf_C2H2_sf"/>
</dbReference>
<reference evidence="14 15" key="1">
    <citation type="journal article" date="2014" name="Nat. Genet.">
        <title>Whole-genome sequence of a flatfish provides insights into ZW sex chromosome evolution and adaptation to a benthic lifestyle.</title>
        <authorList>
            <person name="Chen S."/>
            <person name="Zhang G."/>
            <person name="Shao C."/>
            <person name="Huang Q."/>
            <person name="Liu G."/>
            <person name="Zhang P."/>
            <person name="Song W."/>
            <person name="An N."/>
            <person name="Chalopin D."/>
            <person name="Volff J.N."/>
            <person name="Hong Y."/>
            <person name="Li Q."/>
            <person name="Sha Z."/>
            <person name="Zhou H."/>
            <person name="Xie M."/>
            <person name="Yu Q."/>
            <person name="Liu Y."/>
            <person name="Xiang H."/>
            <person name="Wang N."/>
            <person name="Wu K."/>
            <person name="Yang C."/>
            <person name="Zhou Q."/>
            <person name="Liao X."/>
            <person name="Yang L."/>
            <person name="Hu Q."/>
            <person name="Zhang J."/>
            <person name="Meng L."/>
            <person name="Jin L."/>
            <person name="Tian Y."/>
            <person name="Lian J."/>
            <person name="Yang J."/>
            <person name="Miao G."/>
            <person name="Liu S."/>
            <person name="Liang Z."/>
            <person name="Yan F."/>
            <person name="Li Y."/>
            <person name="Sun B."/>
            <person name="Zhang H."/>
            <person name="Zhang J."/>
            <person name="Zhu Y."/>
            <person name="Du M."/>
            <person name="Zhao Y."/>
            <person name="Schartl M."/>
            <person name="Tang Q."/>
            <person name="Wang J."/>
        </authorList>
    </citation>
    <scope>NUCLEOTIDE SEQUENCE</scope>
</reference>
<feature type="compositionally biased region" description="Polar residues" evidence="11">
    <location>
        <begin position="133"/>
        <end position="142"/>
    </location>
</feature>
<keyword evidence="6" id="KW-0805">Transcription regulation</keyword>
<accession>A0A3P8VJ22</accession>
<keyword evidence="7" id="KW-0238">DNA-binding</keyword>
<dbReference type="GO" id="GO:0000981">
    <property type="term" value="F:DNA-binding transcription factor activity, RNA polymerase II-specific"/>
    <property type="evidence" value="ECO:0007669"/>
    <property type="project" value="TreeGrafter"/>
</dbReference>
<dbReference type="SMART" id="SM00355">
    <property type="entry name" value="ZnF_C2H2"/>
    <property type="match status" value="2"/>
</dbReference>
<dbReference type="SMART" id="SM00225">
    <property type="entry name" value="BTB"/>
    <property type="match status" value="1"/>
</dbReference>
<evidence type="ECO:0000256" key="2">
    <source>
        <dbReference type="ARBA" id="ARBA00022723"/>
    </source>
</evidence>
<evidence type="ECO:0000256" key="6">
    <source>
        <dbReference type="ARBA" id="ARBA00023015"/>
    </source>
</evidence>
<keyword evidence="9" id="KW-0539">Nucleus</keyword>
<evidence type="ECO:0000256" key="4">
    <source>
        <dbReference type="ARBA" id="ARBA00022771"/>
    </source>
</evidence>
<evidence type="ECO:0000259" key="12">
    <source>
        <dbReference type="PROSITE" id="PS50097"/>
    </source>
</evidence>
<dbReference type="Gene3D" id="3.30.160.60">
    <property type="entry name" value="Classic Zinc Finger"/>
    <property type="match status" value="2"/>
</dbReference>
<feature type="domain" description="C2H2-type" evidence="13">
    <location>
        <begin position="540"/>
        <end position="562"/>
    </location>
</feature>
<dbReference type="PANTHER" id="PTHR46105:SF5">
    <property type="entry name" value="ZINC FINGER AND BTB DOMAIN-CONTAINING PROTEIN 44 ISOFORM X1"/>
    <property type="match status" value="1"/>
</dbReference>
<evidence type="ECO:0000313" key="15">
    <source>
        <dbReference type="Proteomes" id="UP000265120"/>
    </source>
</evidence>
<dbReference type="AlphaFoldDB" id="A0A3P8VJ22"/>
<dbReference type="GO" id="GO:0000978">
    <property type="term" value="F:RNA polymerase II cis-regulatory region sequence-specific DNA binding"/>
    <property type="evidence" value="ECO:0007669"/>
    <property type="project" value="TreeGrafter"/>
</dbReference>
<evidence type="ECO:0000256" key="8">
    <source>
        <dbReference type="ARBA" id="ARBA00023163"/>
    </source>
</evidence>